<dbReference type="EMBL" id="CP001825">
    <property type="protein sequence ID" value="ACZ41196.1"/>
    <property type="molecule type" value="Genomic_DNA"/>
</dbReference>
<name>D1CE40_THET1</name>
<dbReference type="GO" id="GO:0000166">
    <property type="term" value="F:nucleotide binding"/>
    <property type="evidence" value="ECO:0007669"/>
    <property type="project" value="InterPro"/>
</dbReference>
<reference evidence="4" key="1">
    <citation type="journal article" date="2010" name="Stand. Genomic Sci.">
        <title>Complete genome sequence of 'Thermobaculum terrenum' type strain (YNP1).</title>
        <authorList>
            <person name="Kiss H."/>
            <person name="Cleland D."/>
            <person name="Lapidus A."/>
            <person name="Lucas S."/>
            <person name="Glavina Del Rio T."/>
            <person name="Nolan M."/>
            <person name="Tice H."/>
            <person name="Han C."/>
            <person name="Goodwin L."/>
            <person name="Pitluck S."/>
            <person name="Liolios K."/>
            <person name="Ivanova N."/>
            <person name="Mavromatis K."/>
            <person name="Ovchinnikova G."/>
            <person name="Pati A."/>
            <person name="Chen A."/>
            <person name="Palaniappan K."/>
            <person name="Land M."/>
            <person name="Hauser L."/>
            <person name="Chang Y."/>
            <person name="Jeffries C."/>
            <person name="Lu M."/>
            <person name="Brettin T."/>
            <person name="Detter J."/>
            <person name="Goker M."/>
            <person name="Tindall B."/>
            <person name="Beck B."/>
            <person name="McDermott T."/>
            <person name="Woyke T."/>
            <person name="Bristow J."/>
            <person name="Eisen J."/>
            <person name="Markowitz V."/>
            <person name="Hugenholtz P."/>
            <person name="Kyrpides N."/>
            <person name="Klenk H."/>
            <person name="Cheng J."/>
        </authorList>
    </citation>
    <scope>NUCLEOTIDE SEQUENCE [LARGE SCALE GENOMIC DNA]</scope>
    <source>
        <strain evidence="4">ATCC BAA-798 / YNP1</strain>
    </source>
</reference>
<dbReference type="PANTHER" id="PTHR43708">
    <property type="entry name" value="CONSERVED EXPRESSED OXIDOREDUCTASE (EUROFUNG)"/>
    <property type="match status" value="1"/>
</dbReference>
<dbReference type="Gene3D" id="3.40.50.720">
    <property type="entry name" value="NAD(P)-binding Rossmann-like Domain"/>
    <property type="match status" value="1"/>
</dbReference>
<dbReference type="KEGG" id="ttr:Tter_0274"/>
<dbReference type="Proteomes" id="UP000000323">
    <property type="component" value="Chromosome 1"/>
</dbReference>
<dbReference type="InterPro" id="IPR036291">
    <property type="entry name" value="NAD(P)-bd_dom_sf"/>
</dbReference>
<feature type="domain" description="Gfo/Idh/MocA-like oxidoreductase N-terminal" evidence="1">
    <location>
        <begin position="3"/>
        <end position="127"/>
    </location>
</feature>
<dbReference type="RefSeq" id="WP_012874231.1">
    <property type="nucleotide sequence ID" value="NC_013525.1"/>
</dbReference>
<evidence type="ECO:0000313" key="3">
    <source>
        <dbReference type="EMBL" id="ACZ41196.1"/>
    </source>
</evidence>
<evidence type="ECO:0000259" key="2">
    <source>
        <dbReference type="Pfam" id="PF22725"/>
    </source>
</evidence>
<feature type="domain" description="GFO/IDH/MocA-like oxidoreductase" evidence="2">
    <location>
        <begin position="136"/>
        <end position="262"/>
    </location>
</feature>
<gene>
    <name evidence="3" type="ordered locus">Tter_0274</name>
</gene>
<dbReference type="STRING" id="525904.Tter_0274"/>
<dbReference type="Pfam" id="PF01408">
    <property type="entry name" value="GFO_IDH_MocA"/>
    <property type="match status" value="1"/>
</dbReference>
<dbReference type="InterPro" id="IPR055170">
    <property type="entry name" value="GFO_IDH_MocA-like_dom"/>
</dbReference>
<dbReference type="PANTHER" id="PTHR43708:SF8">
    <property type="entry name" value="OXIDOREDUCTASE"/>
    <property type="match status" value="1"/>
</dbReference>
<evidence type="ECO:0000259" key="1">
    <source>
        <dbReference type="Pfam" id="PF01408"/>
    </source>
</evidence>
<dbReference type="InterPro" id="IPR051317">
    <property type="entry name" value="Gfo/Idh/MocA_oxidoreduct"/>
</dbReference>
<dbReference type="Pfam" id="PF22725">
    <property type="entry name" value="GFO_IDH_MocA_C3"/>
    <property type="match status" value="1"/>
</dbReference>
<dbReference type="InterPro" id="IPR000683">
    <property type="entry name" value="Gfo/Idh/MocA-like_OxRdtase_N"/>
</dbReference>
<accession>D1CE40</accession>
<dbReference type="AlphaFoldDB" id="D1CE40"/>
<dbReference type="OrthoDB" id="9815825at2"/>
<protein>
    <submittedName>
        <fullName evidence="3">Oxidoreductase domain protein</fullName>
    </submittedName>
</protein>
<keyword evidence="4" id="KW-1185">Reference proteome</keyword>
<dbReference type="SUPFAM" id="SSF51735">
    <property type="entry name" value="NAD(P)-binding Rossmann-fold domains"/>
    <property type="match status" value="1"/>
</dbReference>
<dbReference type="HOGENOM" id="CLU_023194_1_0_0"/>
<dbReference type="eggNOG" id="COG0673">
    <property type="taxonomic scope" value="Bacteria"/>
</dbReference>
<organism evidence="3 4">
    <name type="scientific">Thermobaculum terrenum (strain ATCC BAA-798 / CCMEE 7001 / YNP1)</name>
    <dbReference type="NCBI Taxonomy" id="525904"/>
    <lineage>
        <taxon>Bacteria</taxon>
        <taxon>Bacillati</taxon>
        <taxon>Chloroflexota</taxon>
        <taxon>Chloroflexia</taxon>
        <taxon>Candidatus Thermobaculales</taxon>
        <taxon>Candidatus Thermobaculaceae</taxon>
        <taxon>Thermobaculum</taxon>
    </lineage>
</organism>
<proteinExistence type="predicted"/>
<evidence type="ECO:0000313" key="4">
    <source>
        <dbReference type="Proteomes" id="UP000000323"/>
    </source>
</evidence>
<dbReference type="Gene3D" id="3.30.360.10">
    <property type="entry name" value="Dihydrodipicolinate Reductase, domain 2"/>
    <property type="match status" value="1"/>
</dbReference>
<dbReference type="SUPFAM" id="SSF55347">
    <property type="entry name" value="Glyceraldehyde-3-phosphate dehydrogenase-like, C-terminal domain"/>
    <property type="match status" value="1"/>
</dbReference>
<sequence length="345" mass="37978">MSFKIGIIGCGRIVEEGHAPALSNMRHVAEVVALADPSPERRATIENVLNYKVSGQYSSWKDLLENTPNLDAVLIALPHHLHEPAITDAARFGVNVISEKPLAATLEEVDRIGAVIKEHNVKLAVIHNYTYSRPMRYALRAIQEGRVGEVFLVRSEGLAGSHYKGKDPSNPDWRTQSTRGGGGVLLDNGYHNMYVAEAEAQSPVIKVYARVGRYVREQDVDDLAVVMLTHENGATTVVEVAWAVNGGGAFVHEVHGKLGSIRFKIEAPFVEIYENKIGQWLPLSYADDNFQEGFHGVLQDIFNAWAQGEDAPTNLAKARHNLAILRAAYLSAQQGTVVDLKDVER</sequence>